<sequence>MNHSGCLCHACMPLRNAFQIDTNWIKMELEALRGEGLITLLVLETMIDLDIGEEGSILKEGLADVIGLLVIPVL</sequence>
<accession>A0A8J3I5H1</accession>
<name>A0A8J3I5H1_9CHLR</name>
<reference evidence="1" key="1">
    <citation type="submission" date="2020-10" db="EMBL/GenBank/DDBJ databases">
        <title>Taxonomic study of unclassified bacteria belonging to the class Ktedonobacteria.</title>
        <authorList>
            <person name="Yabe S."/>
            <person name="Wang C.M."/>
            <person name="Zheng Y."/>
            <person name="Sakai Y."/>
            <person name="Cavaletti L."/>
            <person name="Monciardini P."/>
            <person name="Donadio S."/>
        </authorList>
    </citation>
    <scope>NUCLEOTIDE SEQUENCE</scope>
    <source>
        <strain evidence="1">SOSP1-1</strain>
    </source>
</reference>
<proteinExistence type="predicted"/>
<protein>
    <submittedName>
        <fullName evidence="1">Uncharacterized protein</fullName>
    </submittedName>
</protein>
<dbReference type="AlphaFoldDB" id="A0A8J3I5H1"/>
<evidence type="ECO:0000313" key="2">
    <source>
        <dbReference type="Proteomes" id="UP000612362"/>
    </source>
</evidence>
<comment type="caution">
    <text evidence="1">The sequence shown here is derived from an EMBL/GenBank/DDBJ whole genome shotgun (WGS) entry which is preliminary data.</text>
</comment>
<dbReference type="Proteomes" id="UP000612362">
    <property type="component" value="Unassembled WGS sequence"/>
</dbReference>
<dbReference type="EMBL" id="BNJF01000002">
    <property type="protein sequence ID" value="GHO47100.1"/>
    <property type="molecule type" value="Genomic_DNA"/>
</dbReference>
<evidence type="ECO:0000313" key="1">
    <source>
        <dbReference type="EMBL" id="GHO47100.1"/>
    </source>
</evidence>
<gene>
    <name evidence="1" type="ORF">KSX_52630</name>
</gene>
<keyword evidence="2" id="KW-1185">Reference proteome</keyword>
<organism evidence="1 2">
    <name type="scientific">Ktedonospora formicarum</name>
    <dbReference type="NCBI Taxonomy" id="2778364"/>
    <lineage>
        <taxon>Bacteria</taxon>
        <taxon>Bacillati</taxon>
        <taxon>Chloroflexota</taxon>
        <taxon>Ktedonobacteria</taxon>
        <taxon>Ktedonobacterales</taxon>
        <taxon>Ktedonobacteraceae</taxon>
        <taxon>Ktedonospora</taxon>
    </lineage>
</organism>